<dbReference type="EMBL" id="JABBPN010000018">
    <property type="protein sequence ID" value="NMO97450.1"/>
    <property type="molecule type" value="Genomic_DNA"/>
</dbReference>
<dbReference type="InterPro" id="IPR050807">
    <property type="entry name" value="TransReg_Diox_bact_type"/>
</dbReference>
<dbReference type="AlphaFoldDB" id="A0A848MBB2"/>
<protein>
    <submittedName>
        <fullName evidence="3">Helix-turn-helix transcriptional regulator</fullName>
    </submittedName>
</protein>
<sequence length="240" mass="27755">MEAKEFGSYLRELRKNANLTMRKLDSLSGVSHSYISQLERGERGIPSPDILKKLADPLNISYMDLLHKAGHSPVGDQSNNRSLRKMPEVMNAISYKGLLYTIELIKEKLFVNDEFPQDLASDFEKVLASQDLKLSPSLFLDSAESFFKERLKLLREEDYLEKSLNDRQRWKAYSTALEYLENLITNENEDDTLLDLMDNELSTVLKRPGLSYKGRKLSKEEKNRILNMIELLLPNEQSFD</sequence>
<reference evidence="3 4" key="1">
    <citation type="submission" date="2020-04" db="EMBL/GenBank/DDBJ databases">
        <title>Paenibacillus algicola sp. nov., a novel marine bacterium producing alginate lyase.</title>
        <authorList>
            <person name="Huang H."/>
        </authorList>
    </citation>
    <scope>NUCLEOTIDE SEQUENCE [LARGE SCALE GENOMIC DNA]</scope>
    <source>
        <strain evidence="3 4">L7-75</strain>
    </source>
</reference>
<evidence type="ECO:0000313" key="3">
    <source>
        <dbReference type="EMBL" id="NMO97450.1"/>
    </source>
</evidence>
<dbReference type="RefSeq" id="WP_169506236.1">
    <property type="nucleotide sequence ID" value="NZ_JABBPN010000018.1"/>
</dbReference>
<dbReference type="PANTHER" id="PTHR46797:SF1">
    <property type="entry name" value="METHYLPHOSPHONATE SYNTHASE"/>
    <property type="match status" value="1"/>
</dbReference>
<gene>
    <name evidence="3" type="ORF">HII30_16920</name>
</gene>
<dbReference type="GO" id="GO:0003700">
    <property type="term" value="F:DNA-binding transcription factor activity"/>
    <property type="evidence" value="ECO:0007669"/>
    <property type="project" value="TreeGrafter"/>
</dbReference>
<dbReference type="CDD" id="cd00093">
    <property type="entry name" value="HTH_XRE"/>
    <property type="match status" value="1"/>
</dbReference>
<organism evidence="3 4">
    <name type="scientific">Paenibacillus lemnae</name>
    <dbReference type="NCBI Taxonomy" id="1330551"/>
    <lineage>
        <taxon>Bacteria</taxon>
        <taxon>Bacillati</taxon>
        <taxon>Bacillota</taxon>
        <taxon>Bacilli</taxon>
        <taxon>Bacillales</taxon>
        <taxon>Paenibacillaceae</taxon>
        <taxon>Paenibacillus</taxon>
    </lineage>
</organism>
<comment type="caution">
    <text evidence="3">The sequence shown here is derived from an EMBL/GenBank/DDBJ whole genome shotgun (WGS) entry which is preliminary data.</text>
</comment>
<keyword evidence="4" id="KW-1185">Reference proteome</keyword>
<dbReference type="PROSITE" id="PS50943">
    <property type="entry name" value="HTH_CROC1"/>
    <property type="match status" value="1"/>
</dbReference>
<dbReference type="SMART" id="SM00530">
    <property type="entry name" value="HTH_XRE"/>
    <property type="match status" value="1"/>
</dbReference>
<evidence type="ECO:0000259" key="2">
    <source>
        <dbReference type="PROSITE" id="PS50943"/>
    </source>
</evidence>
<keyword evidence="1" id="KW-0238">DNA-binding</keyword>
<feature type="domain" description="HTH cro/C1-type" evidence="2">
    <location>
        <begin position="10"/>
        <end position="65"/>
    </location>
</feature>
<dbReference type="Proteomes" id="UP000565468">
    <property type="component" value="Unassembled WGS sequence"/>
</dbReference>
<dbReference type="Gene3D" id="1.10.260.40">
    <property type="entry name" value="lambda repressor-like DNA-binding domains"/>
    <property type="match status" value="1"/>
</dbReference>
<dbReference type="Pfam" id="PF01381">
    <property type="entry name" value="HTH_3"/>
    <property type="match status" value="1"/>
</dbReference>
<name>A0A848MBB2_PAELE</name>
<dbReference type="InterPro" id="IPR001387">
    <property type="entry name" value="Cro/C1-type_HTH"/>
</dbReference>
<dbReference type="GO" id="GO:0005829">
    <property type="term" value="C:cytosol"/>
    <property type="evidence" value="ECO:0007669"/>
    <property type="project" value="TreeGrafter"/>
</dbReference>
<proteinExistence type="predicted"/>
<dbReference type="GO" id="GO:0003677">
    <property type="term" value="F:DNA binding"/>
    <property type="evidence" value="ECO:0007669"/>
    <property type="project" value="UniProtKB-KW"/>
</dbReference>
<evidence type="ECO:0000313" key="4">
    <source>
        <dbReference type="Proteomes" id="UP000565468"/>
    </source>
</evidence>
<dbReference type="InterPro" id="IPR010982">
    <property type="entry name" value="Lambda_DNA-bd_dom_sf"/>
</dbReference>
<dbReference type="SUPFAM" id="SSF47413">
    <property type="entry name" value="lambda repressor-like DNA-binding domains"/>
    <property type="match status" value="1"/>
</dbReference>
<accession>A0A848MBB2</accession>
<dbReference type="PANTHER" id="PTHR46797">
    <property type="entry name" value="HTH-TYPE TRANSCRIPTIONAL REGULATOR"/>
    <property type="match status" value="1"/>
</dbReference>
<evidence type="ECO:0000256" key="1">
    <source>
        <dbReference type="ARBA" id="ARBA00023125"/>
    </source>
</evidence>